<reference evidence="11" key="1">
    <citation type="submission" date="2023-07" db="EMBL/GenBank/DDBJ databases">
        <title>Gilvimarinus algae sp. nov., isolated from the surface of Kelp.</title>
        <authorList>
            <person name="Sun Y.Y."/>
            <person name="Gong Y."/>
            <person name="Du Z.J."/>
        </authorList>
    </citation>
    <scope>NUCLEOTIDE SEQUENCE</scope>
    <source>
        <strain evidence="11">SDUM040014</strain>
    </source>
</reference>
<name>A0ABT8T9E4_9GAMM</name>
<dbReference type="PROSITE" id="PS50929">
    <property type="entry name" value="ABC_TM1F"/>
    <property type="match status" value="1"/>
</dbReference>
<dbReference type="NCBIfam" id="TIGR03375">
    <property type="entry name" value="type_I_sec_LssB"/>
    <property type="match status" value="1"/>
</dbReference>
<dbReference type="Gene3D" id="3.40.50.300">
    <property type="entry name" value="P-loop containing nucleotide triphosphate hydrolases"/>
    <property type="match status" value="1"/>
</dbReference>
<dbReference type="PROSITE" id="PS50893">
    <property type="entry name" value="ABC_TRANSPORTER_2"/>
    <property type="match status" value="1"/>
</dbReference>
<dbReference type="SUPFAM" id="SSF90123">
    <property type="entry name" value="ABC transporter transmembrane region"/>
    <property type="match status" value="1"/>
</dbReference>
<sequence>MIDTPNEAAKASLRGGPLMACLLALTKAHGISTSASALQAGLPLQHEQLTPSLFSRAAERVGFVTQQAVRPLEQINLALLPAVLLLEDNQACVLLELDKSSSKARVIYPELSETPVEVGLQQLADAYTGRVIYSRPKLKFSGRNADIHKSPKGHWFWEVIKAHRGLYRDVLFAALLINGFALAMPLFVMNVYDRVVPNFALETLWVLAAGVTIVLCADLVLKMVRAWFVDLAASRIDITLSANIMARVLGMKMTEKPASVGSFAAGLQAFESVRSFIGSSTIIAFVDLPFVLLFTVVIGLLTSWWLVIPIVIGVLLCLLYAAAVQAKMHELSLSSMEASAYRNAVLVESLSGLESLKTLGAEGKMQGLWEKATVYLSRTTTKTRLLSGSVTSGALWIQQLVAVSIIIVGVYLITEGGLTQGGLIAAYMLSSRIMAPVGQSAALMMQYHQAVTALDSVDMVMNKPVERPTDAEWISVPHIAGRIEFNHVSFHYAEGDRDVLRDVSFVIEPGEKVAILGRNGSGKTTIEKMVAGLYAPSSGSVLIDNIDISQLDPAQLRHHIGYVPQDVNLFLGSLRDNITMADPAVSDARLMKVIELCGLTEFINAHPQGLAMPVGERGSLLSGGQRQSVAVARALIANPSVLLLDEPTGAMDHTSEEALKRKIATYAEGKTMLVVTHRTSLLALVDRIIVLDAGKVVADGAKDKVVEALKQGRIGRAS</sequence>
<keyword evidence="6 7" id="KW-0472">Membrane</keyword>
<dbReference type="InterPro" id="IPR027417">
    <property type="entry name" value="P-loop_NTPase"/>
</dbReference>
<keyword evidence="5 7" id="KW-1133">Transmembrane helix</keyword>
<proteinExistence type="predicted"/>
<organism evidence="11 12">
    <name type="scientific">Gilvimarinus algae</name>
    <dbReference type="NCBI Taxonomy" id="3058037"/>
    <lineage>
        <taxon>Bacteria</taxon>
        <taxon>Pseudomonadati</taxon>
        <taxon>Pseudomonadota</taxon>
        <taxon>Gammaproteobacteria</taxon>
        <taxon>Cellvibrionales</taxon>
        <taxon>Cellvibrionaceae</taxon>
        <taxon>Gilvimarinus</taxon>
    </lineage>
</organism>
<dbReference type="SMART" id="SM00382">
    <property type="entry name" value="AAA"/>
    <property type="match status" value="1"/>
</dbReference>
<feature type="domain" description="Peptidase C39" evidence="10">
    <location>
        <begin position="10"/>
        <end position="134"/>
    </location>
</feature>
<evidence type="ECO:0000256" key="5">
    <source>
        <dbReference type="ARBA" id="ARBA00022989"/>
    </source>
</evidence>
<dbReference type="InterPro" id="IPR003439">
    <property type="entry name" value="ABC_transporter-like_ATP-bd"/>
</dbReference>
<keyword evidence="3" id="KW-0547">Nucleotide-binding</keyword>
<feature type="transmembrane region" description="Helical" evidence="7">
    <location>
        <begin position="204"/>
        <end position="221"/>
    </location>
</feature>
<evidence type="ECO:0000256" key="4">
    <source>
        <dbReference type="ARBA" id="ARBA00022840"/>
    </source>
</evidence>
<feature type="transmembrane region" description="Helical" evidence="7">
    <location>
        <begin position="276"/>
        <end position="298"/>
    </location>
</feature>
<dbReference type="InterPro" id="IPR017750">
    <property type="entry name" value="ATPase_T1SS"/>
</dbReference>
<evidence type="ECO:0000259" key="10">
    <source>
        <dbReference type="PROSITE" id="PS50990"/>
    </source>
</evidence>
<dbReference type="InterPro" id="IPR039421">
    <property type="entry name" value="Type_1_exporter"/>
</dbReference>
<dbReference type="PANTHER" id="PTHR24221">
    <property type="entry name" value="ATP-BINDING CASSETTE SUB-FAMILY B"/>
    <property type="match status" value="1"/>
</dbReference>
<feature type="transmembrane region" description="Helical" evidence="7">
    <location>
        <begin position="170"/>
        <end position="192"/>
    </location>
</feature>
<dbReference type="RefSeq" id="WP_302710680.1">
    <property type="nucleotide sequence ID" value="NZ_JAULRT010000015.1"/>
</dbReference>
<keyword evidence="12" id="KW-1185">Reference proteome</keyword>
<feature type="domain" description="ABC transporter" evidence="8">
    <location>
        <begin position="483"/>
        <end position="718"/>
    </location>
</feature>
<dbReference type="EMBL" id="JAULRT010000015">
    <property type="protein sequence ID" value="MDO3380556.1"/>
    <property type="molecule type" value="Genomic_DNA"/>
</dbReference>
<dbReference type="PROSITE" id="PS50990">
    <property type="entry name" value="PEPTIDASE_C39"/>
    <property type="match status" value="1"/>
</dbReference>
<comment type="caution">
    <text evidence="11">The sequence shown here is derived from an EMBL/GenBank/DDBJ whole genome shotgun (WGS) entry which is preliminary data.</text>
</comment>
<dbReference type="Proteomes" id="UP001168380">
    <property type="component" value="Unassembled WGS sequence"/>
</dbReference>
<feature type="transmembrane region" description="Helical" evidence="7">
    <location>
        <begin position="394"/>
        <end position="413"/>
    </location>
</feature>
<keyword evidence="2 7" id="KW-0812">Transmembrane</keyword>
<dbReference type="InterPro" id="IPR011527">
    <property type="entry name" value="ABC1_TM_dom"/>
</dbReference>
<feature type="domain" description="ABC transmembrane type-1" evidence="9">
    <location>
        <begin position="170"/>
        <end position="449"/>
    </location>
</feature>
<dbReference type="Gene3D" id="1.20.1560.10">
    <property type="entry name" value="ABC transporter type 1, transmembrane domain"/>
    <property type="match status" value="1"/>
</dbReference>
<keyword evidence="4" id="KW-0067">ATP-binding</keyword>
<protein>
    <submittedName>
        <fullName evidence="11">Type I secretion system permease/ATPase</fullName>
    </submittedName>
</protein>
<dbReference type="Gene3D" id="3.90.70.10">
    <property type="entry name" value="Cysteine proteinases"/>
    <property type="match status" value="1"/>
</dbReference>
<dbReference type="Pfam" id="PF00005">
    <property type="entry name" value="ABC_tran"/>
    <property type="match status" value="1"/>
</dbReference>
<dbReference type="PANTHER" id="PTHR24221:SF248">
    <property type="entry name" value="ABC TRANSPORTER TRANSMEMBRANE REGION"/>
    <property type="match status" value="1"/>
</dbReference>
<accession>A0ABT8T9E4</accession>
<feature type="transmembrane region" description="Helical" evidence="7">
    <location>
        <begin position="304"/>
        <end position="323"/>
    </location>
</feature>
<dbReference type="InterPro" id="IPR005074">
    <property type="entry name" value="Peptidase_C39"/>
</dbReference>
<evidence type="ECO:0000313" key="11">
    <source>
        <dbReference type="EMBL" id="MDO3380556.1"/>
    </source>
</evidence>
<dbReference type="InterPro" id="IPR036640">
    <property type="entry name" value="ABC1_TM_sf"/>
</dbReference>
<evidence type="ECO:0000256" key="7">
    <source>
        <dbReference type="SAM" id="Phobius"/>
    </source>
</evidence>
<gene>
    <name evidence="11" type="ORF">QWI16_00080</name>
</gene>
<dbReference type="InterPro" id="IPR003593">
    <property type="entry name" value="AAA+_ATPase"/>
</dbReference>
<evidence type="ECO:0000256" key="3">
    <source>
        <dbReference type="ARBA" id="ARBA00022741"/>
    </source>
</evidence>
<evidence type="ECO:0000256" key="6">
    <source>
        <dbReference type="ARBA" id="ARBA00023136"/>
    </source>
</evidence>
<dbReference type="Pfam" id="PF00664">
    <property type="entry name" value="ABC_membrane"/>
    <property type="match status" value="1"/>
</dbReference>
<dbReference type="CDD" id="cd18587">
    <property type="entry name" value="ABC_6TM_LapB_like"/>
    <property type="match status" value="1"/>
</dbReference>
<evidence type="ECO:0000256" key="1">
    <source>
        <dbReference type="ARBA" id="ARBA00004651"/>
    </source>
</evidence>
<evidence type="ECO:0000256" key="2">
    <source>
        <dbReference type="ARBA" id="ARBA00022692"/>
    </source>
</evidence>
<evidence type="ECO:0000259" key="8">
    <source>
        <dbReference type="PROSITE" id="PS50893"/>
    </source>
</evidence>
<dbReference type="CDD" id="cd03245">
    <property type="entry name" value="ABCC_bacteriocin_exporters"/>
    <property type="match status" value="1"/>
</dbReference>
<comment type="subcellular location">
    <subcellularLocation>
        <location evidence="1">Cell membrane</location>
        <topology evidence="1">Multi-pass membrane protein</topology>
    </subcellularLocation>
</comment>
<dbReference type="SUPFAM" id="SSF52540">
    <property type="entry name" value="P-loop containing nucleoside triphosphate hydrolases"/>
    <property type="match status" value="1"/>
</dbReference>
<evidence type="ECO:0000313" key="12">
    <source>
        <dbReference type="Proteomes" id="UP001168380"/>
    </source>
</evidence>
<evidence type="ECO:0000259" key="9">
    <source>
        <dbReference type="PROSITE" id="PS50929"/>
    </source>
</evidence>